<evidence type="ECO:0008006" key="3">
    <source>
        <dbReference type="Google" id="ProtNLM"/>
    </source>
</evidence>
<reference evidence="1 2" key="1">
    <citation type="journal article" date="2013" name="ISME J.">
        <title>Comparative genomics of pathogenic lineages of Vibrio nigripulchritudo identifies virulence-associated traits.</title>
        <authorList>
            <person name="Goudenege D."/>
            <person name="Labreuche Y."/>
            <person name="Krin E."/>
            <person name="Ansquer D."/>
            <person name="Mangenot S."/>
            <person name="Calteau A."/>
            <person name="Medigue C."/>
            <person name="Mazel D."/>
            <person name="Polz M.F."/>
            <person name="Le Roux F."/>
        </authorList>
    </citation>
    <scope>NUCLEOTIDE SEQUENCE [LARGE SCALE GENOMIC DNA]</scope>
    <source>
        <strain evidence="1 2">SOn1</strain>
    </source>
</reference>
<dbReference type="EMBL" id="CAOF01000086">
    <property type="protein sequence ID" value="CCO46381.1"/>
    <property type="molecule type" value="Genomic_DNA"/>
</dbReference>
<organism evidence="1 2">
    <name type="scientific">Vibrio nigripulchritudo SOn1</name>
    <dbReference type="NCBI Taxonomy" id="1238450"/>
    <lineage>
        <taxon>Bacteria</taxon>
        <taxon>Pseudomonadati</taxon>
        <taxon>Pseudomonadota</taxon>
        <taxon>Gammaproteobacteria</taxon>
        <taxon>Vibrionales</taxon>
        <taxon>Vibrionaceae</taxon>
        <taxon>Vibrio</taxon>
    </lineage>
</organism>
<dbReference type="Proteomes" id="UP000018211">
    <property type="component" value="Unassembled WGS sequence"/>
</dbReference>
<dbReference type="RefSeq" id="WP_022560653.1">
    <property type="nucleotide sequence ID" value="NZ_LK391965.1"/>
</dbReference>
<name>A0AAV2VNV9_9VIBR</name>
<comment type="caution">
    <text evidence="1">The sequence shown here is derived from an EMBL/GenBank/DDBJ whole genome shotgun (WGS) entry which is preliminary data.</text>
</comment>
<dbReference type="AlphaFoldDB" id="A0AAV2VNV9"/>
<protein>
    <recommendedName>
        <fullName evidence="3">Transposase</fullName>
    </recommendedName>
</protein>
<gene>
    <name evidence="1" type="ORF">VIBNISOn1_1760001</name>
</gene>
<evidence type="ECO:0000313" key="1">
    <source>
        <dbReference type="EMBL" id="CCO46381.1"/>
    </source>
</evidence>
<evidence type="ECO:0000313" key="2">
    <source>
        <dbReference type="Proteomes" id="UP000018211"/>
    </source>
</evidence>
<sequence>MASFRAELKNMIARTRRDWLGLLVYGYHIKSEQNWRMFGYQSEEEYKEDLRKSLEKNPMY</sequence>
<accession>A0AAV2VNV9</accession>
<proteinExistence type="predicted"/>